<dbReference type="EMBL" id="JRNR01000004">
    <property type="protein sequence ID" value="KGF50369.1"/>
    <property type="molecule type" value="Genomic_DNA"/>
</dbReference>
<comment type="caution">
    <text evidence="1">The sequence shown here is derived from an EMBL/GenBank/DDBJ whole genome shotgun (WGS) entry which is preliminary data.</text>
</comment>
<evidence type="ECO:0000313" key="2">
    <source>
        <dbReference type="Proteomes" id="UP000029538"/>
    </source>
</evidence>
<gene>
    <name evidence="1" type="ORF">HMPREF0654_01440</name>
</gene>
<evidence type="ECO:0000313" key="1">
    <source>
        <dbReference type="EMBL" id="KGF50369.1"/>
    </source>
</evidence>
<organism evidence="1 2">
    <name type="scientific">Prevotella disiens DNF00882</name>
    <dbReference type="NCBI Taxonomy" id="1401075"/>
    <lineage>
        <taxon>Bacteria</taxon>
        <taxon>Pseudomonadati</taxon>
        <taxon>Bacteroidota</taxon>
        <taxon>Bacteroidia</taxon>
        <taxon>Bacteroidales</taxon>
        <taxon>Prevotellaceae</taxon>
        <taxon>Prevotella</taxon>
    </lineage>
</organism>
<proteinExistence type="predicted"/>
<reference evidence="1 2" key="1">
    <citation type="submission" date="2014-07" db="EMBL/GenBank/DDBJ databases">
        <authorList>
            <person name="McCorrison J."/>
            <person name="Sanka R."/>
            <person name="Torralba M."/>
            <person name="Gillis M."/>
            <person name="Haft D.H."/>
            <person name="Methe B."/>
            <person name="Sutton G."/>
            <person name="Nelson K.E."/>
        </authorList>
    </citation>
    <scope>NUCLEOTIDE SEQUENCE [LARGE SCALE GENOMIC DNA]</scope>
    <source>
        <strain evidence="1 2">DNF00882</strain>
    </source>
</reference>
<dbReference type="AlphaFoldDB" id="A0A096CYN7"/>
<accession>A0A096CYN7</accession>
<sequence length="127" mass="14789">MRNIERYVCSAVNNKGKIVDISIFHNEYSVMEYRRKNESKNNSVVVSDCSGIHNVFKEERDSGKTKRVIPQNKKWSIKVQCLETEKTYKTIRDCSKDLGISGYRIRRVLDTKEAVDGFHFIRVARQG</sequence>
<name>A0A096CYN7_9BACT</name>
<dbReference type="Proteomes" id="UP000029538">
    <property type="component" value="Unassembled WGS sequence"/>
</dbReference>
<protein>
    <submittedName>
        <fullName evidence="1">Uncharacterized protein</fullName>
    </submittedName>
</protein>